<protein>
    <submittedName>
        <fullName evidence="1">Uncharacterized protein</fullName>
    </submittedName>
</protein>
<dbReference type="AlphaFoldDB" id="A0A7S1KRA4"/>
<reference evidence="1" key="1">
    <citation type="submission" date="2021-01" db="EMBL/GenBank/DDBJ databases">
        <authorList>
            <person name="Corre E."/>
            <person name="Pelletier E."/>
            <person name="Niang G."/>
            <person name="Scheremetjew M."/>
            <person name="Finn R."/>
            <person name="Kale V."/>
            <person name="Holt S."/>
            <person name="Cochrane G."/>
            <person name="Meng A."/>
            <person name="Brown T."/>
            <person name="Cohen L."/>
        </authorList>
    </citation>
    <scope>NUCLEOTIDE SEQUENCE</scope>
    <source>
        <strain evidence="1">WS</strain>
    </source>
</reference>
<organism evidence="1">
    <name type="scientific">Percolomonas cosmopolitus</name>
    <dbReference type="NCBI Taxonomy" id="63605"/>
    <lineage>
        <taxon>Eukaryota</taxon>
        <taxon>Discoba</taxon>
        <taxon>Heterolobosea</taxon>
        <taxon>Tetramitia</taxon>
        <taxon>Eutetramitia</taxon>
        <taxon>Percolomonadidae</taxon>
        <taxon>Percolomonas</taxon>
    </lineage>
</organism>
<proteinExistence type="predicted"/>
<gene>
    <name evidence="1" type="ORF">PCOS0759_LOCUS4071</name>
</gene>
<name>A0A7S1KRA4_9EUKA</name>
<sequence>MSSGVETVINSTYKKPTYDFWWFPVSSGGGDKNLFNNGGPLQKYDSVFGTNSRAYEMQRNSANPYNPQTRWLGHCDKASLCVCLLAPPRKSVNFRGVVFTVRDIQGLLVKVVHSLSYHYDYIGKRFPEGSVQEPSPHEVYNGLKQWGHRLLPLIADVSPAQEVWNYPFDMVQFDFNNQVMHMSSSGFAKENRSIRFDWARNSWLGSNVDFWWQPIADSDLASRESWPVEQKQMVTPFLNPHVSPRNVYDIYILSI</sequence>
<dbReference type="EMBL" id="HBGD01004905">
    <property type="protein sequence ID" value="CAD9080831.1"/>
    <property type="molecule type" value="Transcribed_RNA"/>
</dbReference>
<evidence type="ECO:0000313" key="1">
    <source>
        <dbReference type="EMBL" id="CAD9080831.1"/>
    </source>
</evidence>
<accession>A0A7S1KRA4</accession>